<dbReference type="InParanoid" id="A0A251VEG7"/>
<reference evidence="1 3" key="1">
    <citation type="journal article" date="2017" name="Nature">
        <title>The sunflower genome provides insights into oil metabolism, flowering and Asterid evolution.</title>
        <authorList>
            <person name="Badouin H."/>
            <person name="Gouzy J."/>
            <person name="Grassa C.J."/>
            <person name="Murat F."/>
            <person name="Staton S.E."/>
            <person name="Cottret L."/>
            <person name="Lelandais-Briere C."/>
            <person name="Owens G.L."/>
            <person name="Carrere S."/>
            <person name="Mayjonade B."/>
            <person name="Legrand L."/>
            <person name="Gill N."/>
            <person name="Kane N.C."/>
            <person name="Bowers J.E."/>
            <person name="Hubner S."/>
            <person name="Bellec A."/>
            <person name="Berard A."/>
            <person name="Berges H."/>
            <person name="Blanchet N."/>
            <person name="Boniface M.C."/>
            <person name="Brunel D."/>
            <person name="Catrice O."/>
            <person name="Chaidir N."/>
            <person name="Claudel C."/>
            <person name="Donnadieu C."/>
            <person name="Faraut T."/>
            <person name="Fievet G."/>
            <person name="Helmstetter N."/>
            <person name="King M."/>
            <person name="Knapp S.J."/>
            <person name="Lai Z."/>
            <person name="Le Paslier M.C."/>
            <person name="Lippi Y."/>
            <person name="Lorenzon L."/>
            <person name="Mandel J.R."/>
            <person name="Marage G."/>
            <person name="Marchand G."/>
            <person name="Marquand E."/>
            <person name="Bret-Mestries E."/>
            <person name="Morien E."/>
            <person name="Nambeesan S."/>
            <person name="Nguyen T."/>
            <person name="Pegot-Espagnet P."/>
            <person name="Pouilly N."/>
            <person name="Raftis F."/>
            <person name="Sallet E."/>
            <person name="Schiex T."/>
            <person name="Thomas J."/>
            <person name="Vandecasteele C."/>
            <person name="Vares D."/>
            <person name="Vear F."/>
            <person name="Vautrin S."/>
            <person name="Crespi M."/>
            <person name="Mangin B."/>
            <person name="Burke J.M."/>
            <person name="Salse J."/>
            <person name="Munos S."/>
            <person name="Vincourt P."/>
            <person name="Rieseberg L.H."/>
            <person name="Langlade N.B."/>
        </authorList>
    </citation>
    <scope>NUCLEOTIDE SEQUENCE [LARGE SCALE GENOMIC DNA]</scope>
    <source>
        <strain evidence="3">cv. SF193</strain>
        <tissue evidence="1">Leaves</tissue>
    </source>
</reference>
<proteinExistence type="predicted"/>
<evidence type="ECO:0000313" key="2">
    <source>
        <dbReference type="EMBL" id="OTG33613.1"/>
    </source>
</evidence>
<dbReference type="Proteomes" id="UP000215914">
    <property type="component" value="Chromosome 2"/>
</dbReference>
<dbReference type="EMBL" id="MNCJ02000317">
    <property type="protein sequence ID" value="KAF5817390.1"/>
    <property type="molecule type" value="Genomic_DNA"/>
</dbReference>
<evidence type="ECO:0000313" key="3">
    <source>
        <dbReference type="Proteomes" id="UP000215914"/>
    </source>
</evidence>
<dbReference type="AlphaFoldDB" id="A0A251VEG7"/>
<gene>
    <name evidence="2" type="ORF">HannXRQ_Chr02g0036631</name>
    <name evidence="1" type="ORF">HanXRQr2_Chr02g0052461</name>
</gene>
<keyword evidence="3" id="KW-1185">Reference proteome</keyword>
<protein>
    <submittedName>
        <fullName evidence="2">Uncharacterized protein</fullName>
    </submittedName>
</protein>
<dbReference type="Gramene" id="mRNA:HanXRQr2_Chr02g0052461">
    <property type="protein sequence ID" value="CDS:HanXRQr2_Chr02g0052461.1"/>
    <property type="gene ID" value="HanXRQr2_Chr02g0052461"/>
</dbReference>
<reference evidence="1" key="3">
    <citation type="submission" date="2020-06" db="EMBL/GenBank/DDBJ databases">
        <title>Helianthus annuus Genome sequencing and assembly Release 2.</title>
        <authorList>
            <person name="Gouzy J."/>
            <person name="Langlade N."/>
            <person name="Munos S."/>
        </authorList>
    </citation>
    <scope>NUCLEOTIDE SEQUENCE</scope>
    <source>
        <tissue evidence="1">Leaves</tissue>
    </source>
</reference>
<dbReference type="PANTHER" id="PTHR48462">
    <property type="entry name" value="PROTEIN, PUTATIVE-RELATED"/>
    <property type="match status" value="1"/>
</dbReference>
<reference evidence="2" key="2">
    <citation type="submission" date="2017-02" db="EMBL/GenBank/DDBJ databases">
        <title>Sunflower complete genome.</title>
        <authorList>
            <person name="Langlade N."/>
            <person name="Munos S."/>
        </authorList>
    </citation>
    <scope>NUCLEOTIDE SEQUENCE [LARGE SCALE GENOMIC DNA]</scope>
    <source>
        <tissue evidence="2">Leaves</tissue>
    </source>
</reference>
<dbReference type="PANTHER" id="PTHR48462:SF1">
    <property type="entry name" value="PROTEIN, PUTATIVE-RELATED"/>
    <property type="match status" value="1"/>
</dbReference>
<evidence type="ECO:0000313" key="1">
    <source>
        <dbReference type="EMBL" id="KAF5817390.1"/>
    </source>
</evidence>
<organism evidence="2 3">
    <name type="scientific">Helianthus annuus</name>
    <name type="common">Common sunflower</name>
    <dbReference type="NCBI Taxonomy" id="4232"/>
    <lineage>
        <taxon>Eukaryota</taxon>
        <taxon>Viridiplantae</taxon>
        <taxon>Streptophyta</taxon>
        <taxon>Embryophyta</taxon>
        <taxon>Tracheophyta</taxon>
        <taxon>Spermatophyta</taxon>
        <taxon>Magnoliopsida</taxon>
        <taxon>eudicotyledons</taxon>
        <taxon>Gunneridae</taxon>
        <taxon>Pentapetalae</taxon>
        <taxon>asterids</taxon>
        <taxon>campanulids</taxon>
        <taxon>Asterales</taxon>
        <taxon>Asteraceae</taxon>
        <taxon>Asteroideae</taxon>
        <taxon>Heliantheae alliance</taxon>
        <taxon>Heliantheae</taxon>
        <taxon>Helianthus</taxon>
    </lineage>
</organism>
<accession>A0A251VEG7</accession>
<dbReference type="EMBL" id="CM007891">
    <property type="protein sequence ID" value="OTG33613.1"/>
    <property type="molecule type" value="Genomic_DNA"/>
</dbReference>
<name>A0A251VEG7_HELAN</name>
<sequence>MSPMEYRTILKYRPTIPLFPVDEVCPVCHKVCLDSFGEHVVHCRELPRFKYRHDLVSDVHFDIFRRTGISAKKETPVNFLIELLEGRSTLRPTDILVFGWVGGKHACVDLTGVSPLVGLEGSAFTVGHATLKAASGKVTKHKKMCLDNQHVFIPLAFDTFGFLAPEAMDLLSRVQRVTHSNVMTPRSIDVVFKRFSVAI</sequence>